<dbReference type="AlphaFoldDB" id="A0A158P8P0"/>
<accession>A0A158P8P0</accession>
<dbReference type="SMART" id="SM00042">
    <property type="entry name" value="CUB"/>
    <property type="match status" value="1"/>
</dbReference>
<dbReference type="InterPro" id="IPR036055">
    <property type="entry name" value="LDL_receptor-like_sf"/>
</dbReference>
<dbReference type="SUPFAM" id="SSF57424">
    <property type="entry name" value="LDL receptor-like module"/>
    <property type="match status" value="1"/>
</dbReference>
<feature type="region of interest" description="Disordered" evidence="3">
    <location>
        <begin position="545"/>
        <end position="592"/>
    </location>
</feature>
<evidence type="ECO:0000256" key="1">
    <source>
        <dbReference type="ARBA" id="ARBA00023157"/>
    </source>
</evidence>
<dbReference type="Pfam" id="PF00431">
    <property type="entry name" value="CUB"/>
    <property type="match status" value="1"/>
</dbReference>
<feature type="disulfide bond" evidence="2">
    <location>
        <begin position="372"/>
        <end position="390"/>
    </location>
</feature>
<organism evidence="6 7">
    <name type="scientific">Angiostrongylus cantonensis</name>
    <name type="common">Rat lungworm</name>
    <dbReference type="NCBI Taxonomy" id="6313"/>
    <lineage>
        <taxon>Eukaryota</taxon>
        <taxon>Metazoa</taxon>
        <taxon>Ecdysozoa</taxon>
        <taxon>Nematoda</taxon>
        <taxon>Chromadorea</taxon>
        <taxon>Rhabditida</taxon>
        <taxon>Rhabditina</taxon>
        <taxon>Rhabditomorpha</taxon>
        <taxon>Strongyloidea</taxon>
        <taxon>Metastrongylidae</taxon>
        <taxon>Angiostrongylus</taxon>
    </lineage>
</organism>
<dbReference type="SMART" id="SM00192">
    <property type="entry name" value="LDLa"/>
    <property type="match status" value="1"/>
</dbReference>
<evidence type="ECO:0000313" key="7">
    <source>
        <dbReference type="WBParaSite" id="ACAC_0000727401-mRNA-1"/>
    </source>
</evidence>
<dbReference type="InterPro" id="IPR002172">
    <property type="entry name" value="LDrepeatLR_classA_rpt"/>
</dbReference>
<dbReference type="STRING" id="6313.A0A158P8P0"/>
<proteinExistence type="predicted"/>
<dbReference type="WBParaSite" id="ACAC_0000727401-mRNA-1">
    <property type="protein sequence ID" value="ACAC_0000727401-mRNA-1"/>
    <property type="gene ID" value="ACAC_0000727401"/>
</dbReference>
<feature type="compositionally biased region" description="Polar residues" evidence="3">
    <location>
        <begin position="545"/>
        <end position="583"/>
    </location>
</feature>
<dbReference type="Gene3D" id="2.60.120.290">
    <property type="entry name" value="Spermadhesin, CUB domain"/>
    <property type="match status" value="1"/>
</dbReference>
<evidence type="ECO:0000259" key="5">
    <source>
        <dbReference type="SMART" id="SM00042"/>
    </source>
</evidence>
<evidence type="ECO:0000256" key="3">
    <source>
        <dbReference type="SAM" id="MobiDB-lite"/>
    </source>
</evidence>
<dbReference type="CDD" id="cd00041">
    <property type="entry name" value="CUB"/>
    <property type="match status" value="1"/>
</dbReference>
<dbReference type="InterPro" id="IPR042333">
    <property type="entry name" value="LRAD2/Mig-13-like"/>
</dbReference>
<dbReference type="InterPro" id="IPR000859">
    <property type="entry name" value="CUB_dom"/>
</dbReference>
<name>A0A158P8P0_ANGCA</name>
<keyword evidence="6" id="KW-1185">Reference proteome</keyword>
<keyword evidence="4" id="KW-1133">Transmembrane helix</keyword>
<dbReference type="InterPro" id="IPR035914">
    <property type="entry name" value="Sperma_CUB_dom_sf"/>
</dbReference>
<dbReference type="SUPFAM" id="SSF49854">
    <property type="entry name" value="Spermadhesin, CUB domain"/>
    <property type="match status" value="1"/>
</dbReference>
<dbReference type="Proteomes" id="UP000035642">
    <property type="component" value="Unassembled WGS sequence"/>
</dbReference>
<evidence type="ECO:0000256" key="2">
    <source>
        <dbReference type="PROSITE-ProRule" id="PRU00124"/>
    </source>
</evidence>
<protein>
    <submittedName>
        <fullName evidence="7">CUB domain-containing protein</fullName>
    </submittedName>
</protein>
<dbReference type="PANTHER" id="PTHR24652">
    <property type="entry name" value="LOW-DENSITY LIPOPROTEIN RECEPTOR CLASS A DOMAIN-CONTAINING PROTEIN 2"/>
    <property type="match status" value="1"/>
</dbReference>
<evidence type="ECO:0000313" key="6">
    <source>
        <dbReference type="Proteomes" id="UP000035642"/>
    </source>
</evidence>
<comment type="caution">
    <text evidence="2">Lacks conserved residue(s) required for the propagation of feature annotation.</text>
</comment>
<sequence>MKMDTEADDVPLCGTGIFELLDTSTGFPTLPQKRDHVVALPYENIHINITIFENDTDSKHNVCLTSVIPKPVDDFEFLPTCYESLVDPCFDLQFVEDKADATLELIYRKFSIWEFPQRSEVNSTSDSMVLMLTMWNIDENSTLKHFLDSLFPFMVVSLSNDVLVVGSPSENILSPNQSSIGFIESPRYPDAYPRSLVKRYMLVNSKPNGYVRLLFDDFHVHFQSEMQIFDSDGHQLINTKAENRRPSAILSTGNRLTIQFKAHDFTQTVHYASLWFKSNRLVFEPDMNSSTIDNGPTNQIHGVEEFHMKGVGLRLEIREGASSTSDRLLLLFDSHSRDQLEHKQPSGGLEIVYAQFYRWATALCPGVGEYHCDNSRCIKATLRCDGIDHCGDGSDEQCQRPIFDFKQPDTDISGLIALVIGVCGLVLVIISTTAVLGRFYRRRFASQNNGTTISVNPFHPHSTAVPSMQTVGERRFYVVPESQISVIEAPPSYDDALKHPAVQSLRSSAYLNQGYVSSASEEQIGESSTSELPSIRDLGFEETVNNTMAPNNIGNETASVEDTTSPVETQQTEENTSGVSSNTRRQDDESWV</sequence>
<feature type="domain" description="CUB" evidence="5">
    <location>
        <begin position="168"/>
        <end position="274"/>
    </location>
</feature>
<dbReference type="CDD" id="cd00112">
    <property type="entry name" value="LDLa"/>
    <property type="match status" value="1"/>
</dbReference>
<reference evidence="7" key="2">
    <citation type="submission" date="2016-04" db="UniProtKB">
        <authorList>
            <consortium name="WormBaseParasite"/>
        </authorList>
    </citation>
    <scope>IDENTIFICATION</scope>
</reference>
<keyword evidence="1 2" id="KW-1015">Disulfide bond</keyword>
<keyword evidence="4" id="KW-0472">Membrane</keyword>
<dbReference type="Gene3D" id="4.10.400.10">
    <property type="entry name" value="Low-density Lipoprotein Receptor"/>
    <property type="match status" value="1"/>
</dbReference>
<dbReference type="PROSITE" id="PS50068">
    <property type="entry name" value="LDLRA_2"/>
    <property type="match status" value="1"/>
</dbReference>
<feature type="transmembrane region" description="Helical" evidence="4">
    <location>
        <begin position="415"/>
        <end position="436"/>
    </location>
</feature>
<evidence type="ECO:0000256" key="4">
    <source>
        <dbReference type="SAM" id="Phobius"/>
    </source>
</evidence>
<dbReference type="Pfam" id="PF00057">
    <property type="entry name" value="Ldl_recept_a"/>
    <property type="match status" value="1"/>
</dbReference>
<reference evidence="6" key="1">
    <citation type="submission" date="2012-09" db="EMBL/GenBank/DDBJ databases">
        <authorList>
            <person name="Martin A.A."/>
        </authorList>
    </citation>
    <scope>NUCLEOTIDE SEQUENCE</scope>
</reference>
<keyword evidence="4" id="KW-0812">Transmembrane</keyword>